<gene>
    <name evidence="1" type="ORF">H2198_001923</name>
</gene>
<reference evidence="1" key="1">
    <citation type="submission" date="2022-10" db="EMBL/GenBank/DDBJ databases">
        <title>Culturing micro-colonial fungi from biological soil crusts in the Mojave desert and describing Neophaeococcomyces mojavensis, and introducing the new genera and species Taxawa tesnikishii.</title>
        <authorList>
            <person name="Kurbessoian T."/>
            <person name="Stajich J.E."/>
        </authorList>
    </citation>
    <scope>NUCLEOTIDE SEQUENCE</scope>
    <source>
        <strain evidence="1">JES_112</strain>
    </source>
</reference>
<keyword evidence="2" id="KW-1185">Reference proteome</keyword>
<organism evidence="1 2">
    <name type="scientific">Neophaeococcomyces mojaviensis</name>
    <dbReference type="NCBI Taxonomy" id="3383035"/>
    <lineage>
        <taxon>Eukaryota</taxon>
        <taxon>Fungi</taxon>
        <taxon>Dikarya</taxon>
        <taxon>Ascomycota</taxon>
        <taxon>Pezizomycotina</taxon>
        <taxon>Eurotiomycetes</taxon>
        <taxon>Chaetothyriomycetidae</taxon>
        <taxon>Chaetothyriales</taxon>
        <taxon>Chaetothyriales incertae sedis</taxon>
        <taxon>Neophaeococcomyces</taxon>
    </lineage>
</organism>
<accession>A0ACC3AFQ4</accession>
<dbReference type="EMBL" id="JAPDRQ010000022">
    <property type="protein sequence ID" value="KAJ9661543.1"/>
    <property type="molecule type" value="Genomic_DNA"/>
</dbReference>
<proteinExistence type="predicted"/>
<name>A0ACC3AFQ4_9EURO</name>
<protein>
    <submittedName>
        <fullName evidence="1">Uncharacterized protein</fullName>
    </submittedName>
</protein>
<comment type="caution">
    <text evidence="1">The sequence shown here is derived from an EMBL/GenBank/DDBJ whole genome shotgun (WGS) entry which is preliminary data.</text>
</comment>
<sequence length="373" mass="41552">MPTLSSPLNIGTMTLAHRIVMAPMTRLRSDSYHVPHSMVVDYYSQRASSGGLLITEATFISHSSCGRDANAPGIYTKAQIEAWRRVTNAVHAKGGYITMQLWHVGRAARPAALAAEGLEMVSSSAVPIPPRNGEKYATPRPMTEDEIWQSVAEFAQAARNAVVEAGFDAVEIHAANGYLIDQFLQDTCNQRTDQWGGSVENRSRFCVEVTKAVCNAIGPERTGVRLCPYGQFQGMGMNDPIPQFTDLISRLRPLRLGYLHLIEPRVSGNIDRDVKEQENLDFAFKAWNHAGPVLLAGGYTPKTAKKVVEENHREDDVAIAFGRHFVSNPDLPFRVLNCIPLTHYDRETFYKTESPDGYIDYAFSKEWCASQMR</sequence>
<evidence type="ECO:0000313" key="2">
    <source>
        <dbReference type="Proteomes" id="UP001172386"/>
    </source>
</evidence>
<dbReference type="Proteomes" id="UP001172386">
    <property type="component" value="Unassembled WGS sequence"/>
</dbReference>
<evidence type="ECO:0000313" key="1">
    <source>
        <dbReference type="EMBL" id="KAJ9661543.1"/>
    </source>
</evidence>